<dbReference type="Proteomes" id="UP000585507">
    <property type="component" value="Unassembled WGS sequence"/>
</dbReference>
<sequence>MHDNLEPLKGSPVPRQAEILEAIRQVRNVVRSSALDCGCRDRVSEAIQRLESFELKRARKRLRSAVREQKRKISSLLSLLGDFDMQNSDSFELGVLMEASLLLLDIAAEASAGSGLVRSLLLLERHAEEHTFALRHDPNKDMVG</sequence>
<protein>
    <submittedName>
        <fullName evidence="1">Uncharacterized protein</fullName>
    </submittedName>
</protein>
<proteinExistence type="predicted"/>
<evidence type="ECO:0000313" key="1">
    <source>
        <dbReference type="EMBL" id="MBB5539508.1"/>
    </source>
</evidence>
<dbReference type="AlphaFoldDB" id="A0A7W8XD24"/>
<dbReference type="EMBL" id="JACHBK010000021">
    <property type="protein sequence ID" value="MBB5539508.1"/>
    <property type="molecule type" value="Genomic_DNA"/>
</dbReference>
<reference evidence="1 2" key="1">
    <citation type="submission" date="2020-08" db="EMBL/GenBank/DDBJ databases">
        <title>Genomic Encyclopedia of Type Strains, Phase IV (KMG-V): Genome sequencing to study the core and pangenomes of soil and plant-associated prokaryotes.</title>
        <authorList>
            <person name="Whitman W."/>
        </authorList>
    </citation>
    <scope>NUCLEOTIDE SEQUENCE [LARGE SCALE GENOMIC DNA]</scope>
    <source>
        <strain evidence="1 2">SEMIA 4084</strain>
    </source>
</reference>
<evidence type="ECO:0000313" key="2">
    <source>
        <dbReference type="Proteomes" id="UP000585507"/>
    </source>
</evidence>
<organism evidence="1 2">
    <name type="scientific">Rhizobium giardinii</name>
    <dbReference type="NCBI Taxonomy" id="56731"/>
    <lineage>
        <taxon>Bacteria</taxon>
        <taxon>Pseudomonadati</taxon>
        <taxon>Pseudomonadota</taxon>
        <taxon>Alphaproteobacteria</taxon>
        <taxon>Hyphomicrobiales</taxon>
        <taxon>Rhizobiaceae</taxon>
        <taxon>Rhizobium/Agrobacterium group</taxon>
        <taxon>Rhizobium</taxon>
    </lineage>
</organism>
<name>A0A7W8XD24_9HYPH</name>
<accession>A0A7W8XD24</accession>
<gene>
    <name evidence="1" type="ORF">GGD55_006258</name>
</gene>
<dbReference type="RefSeq" id="WP_018327455.1">
    <property type="nucleotide sequence ID" value="NZ_JACHBK010000021.1"/>
</dbReference>
<keyword evidence="2" id="KW-1185">Reference proteome</keyword>
<comment type="caution">
    <text evidence="1">The sequence shown here is derived from an EMBL/GenBank/DDBJ whole genome shotgun (WGS) entry which is preliminary data.</text>
</comment>